<dbReference type="EMBL" id="BMJJ01000007">
    <property type="protein sequence ID" value="GGD24605.1"/>
    <property type="molecule type" value="Genomic_DNA"/>
</dbReference>
<accession>A0A916Y0S4</accession>
<dbReference type="InterPro" id="IPR012997">
    <property type="entry name" value="RplA"/>
</dbReference>
<evidence type="ECO:0000256" key="1">
    <source>
        <dbReference type="ARBA" id="ARBA00023239"/>
    </source>
</evidence>
<protein>
    <recommendedName>
        <fullName evidence="3">Endolytic peptidoglycan transglycosylase RlpA</fullName>
        <ecNumber evidence="3">4.2.2.-</ecNumber>
    </recommendedName>
</protein>
<dbReference type="HAMAP" id="MF_02071">
    <property type="entry name" value="RlpA"/>
    <property type="match status" value="1"/>
</dbReference>
<dbReference type="GO" id="GO:0008932">
    <property type="term" value="F:lytic endotransglycosylase activity"/>
    <property type="evidence" value="ECO:0007669"/>
    <property type="project" value="UniProtKB-UniRule"/>
</dbReference>
<dbReference type="PANTHER" id="PTHR34183:SF1">
    <property type="entry name" value="ENDOLYTIC PEPTIDOGLYCAN TRANSGLYCOSYLASE RLPA"/>
    <property type="match status" value="1"/>
</dbReference>
<evidence type="ECO:0000313" key="7">
    <source>
        <dbReference type="EMBL" id="GGD24605.1"/>
    </source>
</evidence>
<keyword evidence="2 3" id="KW-0961">Cell wall biogenesis/degradation</keyword>
<reference evidence="7" key="2">
    <citation type="submission" date="2020-09" db="EMBL/GenBank/DDBJ databases">
        <authorList>
            <person name="Sun Q."/>
            <person name="Zhou Y."/>
        </authorList>
    </citation>
    <scope>NUCLEOTIDE SEQUENCE</scope>
    <source>
        <strain evidence="7">CGMCC 1.15493</strain>
    </source>
</reference>
<dbReference type="GO" id="GO:0009279">
    <property type="term" value="C:cell outer membrane"/>
    <property type="evidence" value="ECO:0007669"/>
    <property type="project" value="TreeGrafter"/>
</dbReference>
<dbReference type="PANTHER" id="PTHR34183">
    <property type="entry name" value="ENDOLYTIC PEPTIDOGLYCAN TRANSGLYCOSYLASE RLPA"/>
    <property type="match status" value="1"/>
</dbReference>
<comment type="function">
    <text evidence="3">Lytic transglycosylase with a strong preference for naked glycan strands that lack stem peptides.</text>
</comment>
<organism evidence="7 8">
    <name type="scientific">Aureimonas glaciei</name>
    <dbReference type="NCBI Taxonomy" id="1776957"/>
    <lineage>
        <taxon>Bacteria</taxon>
        <taxon>Pseudomonadati</taxon>
        <taxon>Pseudomonadota</taxon>
        <taxon>Alphaproteobacteria</taxon>
        <taxon>Hyphomicrobiales</taxon>
        <taxon>Aurantimonadaceae</taxon>
        <taxon>Aureimonas</taxon>
    </lineage>
</organism>
<name>A0A916Y0S4_9HYPH</name>
<proteinExistence type="inferred from homology"/>
<feature type="domain" description="RlpA-like protein double-psi beta-barrel" evidence="6">
    <location>
        <begin position="98"/>
        <end position="187"/>
    </location>
</feature>
<dbReference type="Pfam" id="PF03330">
    <property type="entry name" value="DPBB_1"/>
    <property type="match status" value="1"/>
</dbReference>
<dbReference type="EC" id="4.2.2.-" evidence="3"/>
<dbReference type="InterPro" id="IPR036908">
    <property type="entry name" value="RlpA-like_sf"/>
</dbReference>
<keyword evidence="8" id="KW-1185">Reference proteome</keyword>
<dbReference type="InterPro" id="IPR009009">
    <property type="entry name" value="RlpA-like_DPBB"/>
</dbReference>
<evidence type="ECO:0000256" key="5">
    <source>
        <dbReference type="SAM" id="MobiDB-lite"/>
    </source>
</evidence>
<dbReference type="GO" id="GO:0071555">
    <property type="term" value="P:cell wall organization"/>
    <property type="evidence" value="ECO:0007669"/>
    <property type="project" value="UniProtKB-KW"/>
</dbReference>
<comment type="similarity">
    <text evidence="3 4">Belongs to the RlpA family.</text>
</comment>
<reference evidence="7" key="1">
    <citation type="journal article" date="2014" name="Int. J. Syst. Evol. Microbiol.">
        <title>Complete genome sequence of Corynebacterium casei LMG S-19264T (=DSM 44701T), isolated from a smear-ripened cheese.</title>
        <authorList>
            <consortium name="US DOE Joint Genome Institute (JGI-PGF)"/>
            <person name="Walter F."/>
            <person name="Albersmeier A."/>
            <person name="Kalinowski J."/>
            <person name="Ruckert C."/>
        </authorList>
    </citation>
    <scope>NUCLEOTIDE SEQUENCE</scope>
    <source>
        <strain evidence="7">CGMCC 1.15493</strain>
    </source>
</reference>
<keyword evidence="7" id="KW-0449">Lipoprotein</keyword>
<dbReference type="NCBIfam" id="TIGR00413">
    <property type="entry name" value="rlpA"/>
    <property type="match status" value="1"/>
</dbReference>
<evidence type="ECO:0000259" key="6">
    <source>
        <dbReference type="Pfam" id="PF03330"/>
    </source>
</evidence>
<feature type="compositionally biased region" description="Basic and acidic residues" evidence="5">
    <location>
        <begin position="35"/>
        <end position="45"/>
    </location>
</feature>
<sequence length="405" mass="41951">MHMAHPSLRRALAVSVVFSAVVVSGCQSGSSTHGGGEHERVKSDPNESFSSKEYGVAASPRITDSKIVPKGGGRAQIGKPYKVRGKWYYPKDQPGYVKTGKASWYGASFHGRLTANGEIYDMFALSAAHPTFPLPSYARVTNKKTGSSVMVRVNDRGPYVADRVMDVSSRAAELLGYKSDGVGDVKVEYVGKAPVEGDDTAMLMASYRPGNASPLNDGLATGVMVASNDVPSRLAYATPARSAAARVQAIGLPGVKPMALGATGTAARTPGSLFPGGETSVDAIISEAEAPAAAPVPTPRADPYRLVVSSYAAAPNRAGAADAVTAMAAGQAGERIEIGLIENAALVAAVREIAEGHGRLVVDAGMPDQPATVSLAIDTRPGEDVDAMLQALWQAGAEGAFVLRD</sequence>
<evidence type="ECO:0000313" key="8">
    <source>
        <dbReference type="Proteomes" id="UP000613160"/>
    </source>
</evidence>
<dbReference type="Proteomes" id="UP000613160">
    <property type="component" value="Unassembled WGS sequence"/>
</dbReference>
<evidence type="ECO:0000256" key="2">
    <source>
        <dbReference type="ARBA" id="ARBA00023316"/>
    </source>
</evidence>
<gene>
    <name evidence="3" type="primary">rlpA</name>
    <name evidence="7" type="ORF">GCM10011335_29410</name>
</gene>
<dbReference type="SUPFAM" id="SSF50685">
    <property type="entry name" value="Barwin-like endoglucanases"/>
    <property type="match status" value="1"/>
</dbReference>
<dbReference type="AlphaFoldDB" id="A0A916Y0S4"/>
<feature type="region of interest" description="Disordered" evidence="5">
    <location>
        <begin position="27"/>
        <end position="55"/>
    </location>
</feature>
<dbReference type="CDD" id="cd22268">
    <property type="entry name" value="DPBB_RlpA-like"/>
    <property type="match status" value="1"/>
</dbReference>
<evidence type="ECO:0000256" key="4">
    <source>
        <dbReference type="RuleBase" id="RU003495"/>
    </source>
</evidence>
<dbReference type="Gene3D" id="2.40.40.10">
    <property type="entry name" value="RlpA-like domain"/>
    <property type="match status" value="1"/>
</dbReference>
<comment type="caution">
    <text evidence="7">The sequence shown here is derived from an EMBL/GenBank/DDBJ whole genome shotgun (WGS) entry which is preliminary data.</text>
</comment>
<evidence type="ECO:0000256" key="3">
    <source>
        <dbReference type="HAMAP-Rule" id="MF_02071"/>
    </source>
</evidence>
<dbReference type="GO" id="GO:0000270">
    <property type="term" value="P:peptidoglycan metabolic process"/>
    <property type="evidence" value="ECO:0007669"/>
    <property type="project" value="UniProtKB-UniRule"/>
</dbReference>
<dbReference type="RefSeq" id="WP_188851978.1">
    <property type="nucleotide sequence ID" value="NZ_BMJJ01000007.1"/>
</dbReference>
<keyword evidence="1 3" id="KW-0456">Lyase</keyword>
<dbReference type="InterPro" id="IPR034718">
    <property type="entry name" value="RlpA"/>
</dbReference>